<gene>
    <name evidence="2" type="ORF">Q7C36_011652</name>
</gene>
<dbReference type="Proteomes" id="UP001187315">
    <property type="component" value="Unassembled WGS sequence"/>
</dbReference>
<proteinExistence type="predicted"/>
<keyword evidence="3" id="KW-1185">Reference proteome</keyword>
<reference evidence="2" key="1">
    <citation type="submission" date="2023-08" db="EMBL/GenBank/DDBJ databases">
        <title>Pelteobagrus vachellii genome.</title>
        <authorList>
            <person name="Liu H."/>
        </authorList>
    </citation>
    <scope>NUCLEOTIDE SEQUENCE</scope>
    <source>
        <strain evidence="2">PRFRI_2022a</strain>
        <tissue evidence="2">Muscle</tissue>
    </source>
</reference>
<dbReference type="Pfam" id="PF15115">
    <property type="entry name" value="HDNR"/>
    <property type="match status" value="1"/>
</dbReference>
<sequence>MTKGGKRYANMDQDGKWFAHVGWQQCDVTREACTTTGAMLSEATPQHMQGQEKYPKTFNNQEKKTRGRSYPFSEHDNRAALQDNIATYGPAFGRKKCLDDRRQHDSHFCLCHDTGVSDAWLESKNLSSYQADFLARQHKEITESTQHRRRFPRNHLEKSHQAAMAQAEESYMWFGRDDINQRVPLNVLAAANLSSAL</sequence>
<organism evidence="2 3">
    <name type="scientific">Tachysurus vachellii</name>
    <name type="common">Darkbarbel catfish</name>
    <name type="synonym">Pelteobagrus vachellii</name>
    <dbReference type="NCBI Taxonomy" id="175792"/>
    <lineage>
        <taxon>Eukaryota</taxon>
        <taxon>Metazoa</taxon>
        <taxon>Chordata</taxon>
        <taxon>Craniata</taxon>
        <taxon>Vertebrata</taxon>
        <taxon>Euteleostomi</taxon>
        <taxon>Actinopterygii</taxon>
        <taxon>Neopterygii</taxon>
        <taxon>Teleostei</taxon>
        <taxon>Ostariophysi</taxon>
        <taxon>Siluriformes</taxon>
        <taxon>Bagridae</taxon>
        <taxon>Tachysurus</taxon>
    </lineage>
</organism>
<evidence type="ECO:0000313" key="3">
    <source>
        <dbReference type="Proteomes" id="UP001187315"/>
    </source>
</evidence>
<dbReference type="InterPro" id="IPR029369">
    <property type="entry name" value="HDNR"/>
</dbReference>
<dbReference type="PANTHER" id="PTHR35440">
    <property type="entry name" value="TESTIS-EXPRESSED PROTEIN 36"/>
    <property type="match status" value="1"/>
</dbReference>
<protein>
    <recommendedName>
        <fullName evidence="1">Domain of unknown function with conserved HDNR motif domain-containing protein</fullName>
    </recommendedName>
</protein>
<name>A0AA88SP91_TACVA</name>
<evidence type="ECO:0000259" key="1">
    <source>
        <dbReference type="Pfam" id="PF15115"/>
    </source>
</evidence>
<evidence type="ECO:0000313" key="2">
    <source>
        <dbReference type="EMBL" id="KAK2843437.1"/>
    </source>
</evidence>
<comment type="caution">
    <text evidence="2">The sequence shown here is derived from an EMBL/GenBank/DDBJ whole genome shotgun (WGS) entry which is preliminary data.</text>
</comment>
<feature type="domain" description="Domain of unknown function with conserved HDNR motif" evidence="1">
    <location>
        <begin position="1"/>
        <end position="167"/>
    </location>
</feature>
<dbReference type="AlphaFoldDB" id="A0AA88SP91"/>
<dbReference type="EMBL" id="JAVHJS010000011">
    <property type="protein sequence ID" value="KAK2843437.1"/>
    <property type="molecule type" value="Genomic_DNA"/>
</dbReference>
<accession>A0AA88SP91</accession>
<dbReference type="PANTHER" id="PTHR35440:SF1">
    <property type="entry name" value="TESTIS-EXPRESSED PROTEIN 36"/>
    <property type="match status" value="1"/>
</dbReference>